<evidence type="ECO:0000313" key="1">
    <source>
        <dbReference type="EMBL" id="OIP65079.1"/>
    </source>
</evidence>
<dbReference type="Gene3D" id="3.30.1240.20">
    <property type="match status" value="1"/>
</dbReference>
<dbReference type="PANTHER" id="PTHR10000:SF8">
    <property type="entry name" value="HAD SUPERFAMILY HYDROLASE-LIKE, TYPE 3"/>
    <property type="match status" value="1"/>
</dbReference>
<dbReference type="Gene3D" id="3.40.50.1000">
    <property type="entry name" value="HAD superfamily/HAD-like"/>
    <property type="match status" value="1"/>
</dbReference>
<reference evidence="1 2" key="1">
    <citation type="journal article" date="2016" name="Environ. Microbiol.">
        <title>Genomic resolution of a cold subsurface aquifer community provides metabolic insights for novel microbes adapted to high CO concentrations.</title>
        <authorList>
            <person name="Probst A.J."/>
            <person name="Castelle C.J."/>
            <person name="Singh A."/>
            <person name="Brown C.T."/>
            <person name="Anantharaman K."/>
            <person name="Sharon I."/>
            <person name="Hug L.A."/>
            <person name="Burstein D."/>
            <person name="Emerson J.B."/>
            <person name="Thomas B.C."/>
            <person name="Banfield J.F."/>
        </authorList>
    </citation>
    <scope>NUCLEOTIDE SEQUENCE [LARGE SCALE GENOMIC DNA]</scope>
    <source>
        <strain evidence="1">CG2_30_43_9</strain>
    </source>
</reference>
<sequence>MKKHFFFDMDGTLTRSRSMISDTMVTGLRELLLNGRDVVVVSGATKDQMVKQLGKIMKEVFVMAQNGNHAEIASGEVLWRNELSATQKNDVLKLVHKMIEHADIEIKNHKDLVEDRICQISYSLIGHNAPLEEKEASDPDKEIRKSLFNHFPSEIAHLKKLGVQARIGGTTCVDFTTFNKGENVKKFIEQMGWRSDECIYVGDALFEGGNDYSVVGVIPTCAVSSHIECDEVVRSFINELLV</sequence>
<dbReference type="Proteomes" id="UP000182059">
    <property type="component" value="Unassembled WGS sequence"/>
</dbReference>
<gene>
    <name evidence="1" type="ORF">AUK15_02550</name>
</gene>
<dbReference type="InterPro" id="IPR043169">
    <property type="entry name" value="PMM_cap"/>
</dbReference>
<organism evidence="1 2">
    <name type="scientific">Candidatus Nomurabacteria bacterium CG2_30_43_9</name>
    <dbReference type="NCBI Taxonomy" id="1805283"/>
    <lineage>
        <taxon>Bacteria</taxon>
        <taxon>Candidatus Nomuraibacteriota</taxon>
    </lineage>
</organism>
<dbReference type="InterPro" id="IPR023214">
    <property type="entry name" value="HAD_sf"/>
</dbReference>
<dbReference type="GO" id="GO:0016791">
    <property type="term" value="F:phosphatase activity"/>
    <property type="evidence" value="ECO:0007669"/>
    <property type="project" value="TreeGrafter"/>
</dbReference>
<dbReference type="PANTHER" id="PTHR10000">
    <property type="entry name" value="PHOSPHOSERINE PHOSPHATASE"/>
    <property type="match status" value="1"/>
</dbReference>
<protein>
    <submittedName>
        <fullName evidence="1">Uncharacterized protein</fullName>
    </submittedName>
</protein>
<accession>A0A1J5G8Y3</accession>
<dbReference type="SUPFAM" id="SSF56784">
    <property type="entry name" value="HAD-like"/>
    <property type="match status" value="1"/>
</dbReference>
<name>A0A1J5G8Y3_9BACT</name>
<dbReference type="GO" id="GO:0009298">
    <property type="term" value="P:GDP-mannose biosynthetic process"/>
    <property type="evidence" value="ECO:0007669"/>
    <property type="project" value="UniProtKB-UniPathway"/>
</dbReference>
<dbReference type="UniPathway" id="UPA00126">
    <property type="reaction ID" value="UER00424"/>
</dbReference>
<dbReference type="AlphaFoldDB" id="A0A1J5G8Y3"/>
<dbReference type="InterPro" id="IPR006379">
    <property type="entry name" value="HAD-SF_hydro_IIB"/>
</dbReference>
<dbReference type="NCBIfam" id="TIGR01484">
    <property type="entry name" value="HAD-SF-IIB"/>
    <property type="match status" value="1"/>
</dbReference>
<proteinExistence type="predicted"/>
<dbReference type="InterPro" id="IPR036412">
    <property type="entry name" value="HAD-like_sf"/>
</dbReference>
<dbReference type="Pfam" id="PF08282">
    <property type="entry name" value="Hydrolase_3"/>
    <property type="match status" value="1"/>
</dbReference>
<evidence type="ECO:0000313" key="2">
    <source>
        <dbReference type="Proteomes" id="UP000182059"/>
    </source>
</evidence>
<dbReference type="EMBL" id="MNYX01000057">
    <property type="protein sequence ID" value="OIP65079.1"/>
    <property type="molecule type" value="Genomic_DNA"/>
</dbReference>
<dbReference type="GO" id="GO:0005829">
    <property type="term" value="C:cytosol"/>
    <property type="evidence" value="ECO:0007669"/>
    <property type="project" value="TreeGrafter"/>
</dbReference>
<comment type="caution">
    <text evidence="1">The sequence shown here is derived from an EMBL/GenBank/DDBJ whole genome shotgun (WGS) entry which is preliminary data.</text>
</comment>
<dbReference type="GO" id="GO:0000287">
    <property type="term" value="F:magnesium ion binding"/>
    <property type="evidence" value="ECO:0007669"/>
    <property type="project" value="TreeGrafter"/>
</dbReference>